<organism evidence="5 6">
    <name type="scientific">Peteryoungia desertarenae</name>
    <dbReference type="NCBI Taxonomy" id="1813451"/>
    <lineage>
        <taxon>Bacteria</taxon>
        <taxon>Pseudomonadati</taxon>
        <taxon>Pseudomonadota</taxon>
        <taxon>Alphaproteobacteria</taxon>
        <taxon>Hyphomicrobiales</taxon>
        <taxon>Rhizobiaceae</taxon>
        <taxon>Peteryoungia</taxon>
    </lineage>
</organism>
<sequence>MRILSLKMPPGTVISRLALQSEFNVSQTPVRDALIRLEEEGLVEVFPQFATVVSKIDVKLAMEAHFLRLSIELEAVRRLAANHPGETAQALEAILLEQQEAMSLTTYDRFDQLDKEFHRVLFEKADIVGLWETVRRQSVHLDRLRMLNLPMPGKLHQVLTDHKAIIEAVRAGNGDAAVTALRAHLSGTLSIVDDICNNHPDYVKRA</sequence>
<geneLocation type="plasmid" evidence="5 6">
    <name>pPRADMK78_01</name>
</geneLocation>
<evidence type="ECO:0000259" key="4">
    <source>
        <dbReference type="PROSITE" id="PS50949"/>
    </source>
</evidence>
<keyword evidence="1" id="KW-0805">Transcription regulation</keyword>
<dbReference type="Gene3D" id="1.20.120.530">
    <property type="entry name" value="GntR ligand-binding domain-like"/>
    <property type="match status" value="1"/>
</dbReference>
<feature type="domain" description="HTH gntR-type" evidence="4">
    <location>
        <begin position="1"/>
        <end position="56"/>
    </location>
</feature>
<dbReference type="SMART" id="SM00895">
    <property type="entry name" value="FCD"/>
    <property type="match status" value="1"/>
</dbReference>
<dbReference type="InterPro" id="IPR036388">
    <property type="entry name" value="WH-like_DNA-bd_sf"/>
</dbReference>
<evidence type="ECO:0000256" key="2">
    <source>
        <dbReference type="ARBA" id="ARBA00023125"/>
    </source>
</evidence>
<name>A0ABX6QU25_9HYPH</name>
<keyword evidence="3" id="KW-0804">Transcription</keyword>
<evidence type="ECO:0000256" key="1">
    <source>
        <dbReference type="ARBA" id="ARBA00023015"/>
    </source>
</evidence>
<evidence type="ECO:0000256" key="3">
    <source>
        <dbReference type="ARBA" id="ARBA00023163"/>
    </source>
</evidence>
<dbReference type="Pfam" id="PF07729">
    <property type="entry name" value="FCD"/>
    <property type="match status" value="1"/>
</dbReference>
<evidence type="ECO:0000313" key="6">
    <source>
        <dbReference type="Proteomes" id="UP000308530"/>
    </source>
</evidence>
<gene>
    <name evidence="5" type="ORF">FE840_017980</name>
</gene>
<proteinExistence type="predicted"/>
<dbReference type="Proteomes" id="UP000308530">
    <property type="component" value="Plasmid pPRADMK78_01"/>
</dbReference>
<protein>
    <submittedName>
        <fullName evidence="5">GntR family transcriptional regulator</fullName>
    </submittedName>
</protein>
<dbReference type="PANTHER" id="PTHR43537:SF45">
    <property type="entry name" value="GNTR FAMILY REGULATORY PROTEIN"/>
    <property type="match status" value="1"/>
</dbReference>
<dbReference type="PANTHER" id="PTHR43537">
    <property type="entry name" value="TRANSCRIPTIONAL REGULATOR, GNTR FAMILY"/>
    <property type="match status" value="1"/>
</dbReference>
<dbReference type="Pfam" id="PF00392">
    <property type="entry name" value="GntR"/>
    <property type="match status" value="1"/>
</dbReference>
<dbReference type="EMBL" id="CP058351">
    <property type="protein sequence ID" value="QLF72009.1"/>
    <property type="molecule type" value="Genomic_DNA"/>
</dbReference>
<dbReference type="Gene3D" id="1.10.10.10">
    <property type="entry name" value="Winged helix-like DNA-binding domain superfamily/Winged helix DNA-binding domain"/>
    <property type="match status" value="1"/>
</dbReference>
<dbReference type="InterPro" id="IPR008920">
    <property type="entry name" value="TF_FadR/GntR_C"/>
</dbReference>
<keyword evidence="2" id="KW-0238">DNA-binding</keyword>
<keyword evidence="5" id="KW-0614">Plasmid</keyword>
<dbReference type="SMART" id="SM00345">
    <property type="entry name" value="HTH_GNTR"/>
    <property type="match status" value="1"/>
</dbReference>
<evidence type="ECO:0000313" key="5">
    <source>
        <dbReference type="EMBL" id="QLF72009.1"/>
    </source>
</evidence>
<dbReference type="InterPro" id="IPR000524">
    <property type="entry name" value="Tscrpt_reg_HTH_GntR"/>
</dbReference>
<keyword evidence="6" id="KW-1185">Reference proteome</keyword>
<dbReference type="PROSITE" id="PS50949">
    <property type="entry name" value="HTH_GNTR"/>
    <property type="match status" value="1"/>
</dbReference>
<dbReference type="SUPFAM" id="SSF46785">
    <property type="entry name" value="Winged helix' DNA-binding domain"/>
    <property type="match status" value="1"/>
</dbReference>
<dbReference type="SUPFAM" id="SSF48008">
    <property type="entry name" value="GntR ligand-binding domain-like"/>
    <property type="match status" value="1"/>
</dbReference>
<dbReference type="InterPro" id="IPR011711">
    <property type="entry name" value="GntR_C"/>
</dbReference>
<dbReference type="InterPro" id="IPR036390">
    <property type="entry name" value="WH_DNA-bd_sf"/>
</dbReference>
<accession>A0ABX6QU25</accession>
<reference evidence="5 6" key="1">
    <citation type="submission" date="2020-06" db="EMBL/GenBank/DDBJ databases">
        <title>Genome sequence of Rhizobium sp strain ADMK78.</title>
        <authorList>
            <person name="Rahi P."/>
        </authorList>
    </citation>
    <scope>NUCLEOTIDE SEQUENCE [LARGE SCALE GENOMIC DNA]</scope>
    <source>
        <strain evidence="5 6">ADMK78</strain>
        <plasmid evidence="5 6">pPRADMK78_01</plasmid>
    </source>
</reference>